<name>A0ABV0TI99_9TELE</name>
<evidence type="ECO:0000313" key="2">
    <source>
        <dbReference type="Proteomes" id="UP001482620"/>
    </source>
</evidence>
<evidence type="ECO:0000313" key="1">
    <source>
        <dbReference type="EMBL" id="MEQ2232624.1"/>
    </source>
</evidence>
<proteinExistence type="predicted"/>
<organism evidence="1 2">
    <name type="scientific">Ilyodon furcidens</name>
    <name type="common">goldbreast splitfin</name>
    <dbReference type="NCBI Taxonomy" id="33524"/>
    <lineage>
        <taxon>Eukaryota</taxon>
        <taxon>Metazoa</taxon>
        <taxon>Chordata</taxon>
        <taxon>Craniata</taxon>
        <taxon>Vertebrata</taxon>
        <taxon>Euteleostomi</taxon>
        <taxon>Actinopterygii</taxon>
        <taxon>Neopterygii</taxon>
        <taxon>Teleostei</taxon>
        <taxon>Neoteleostei</taxon>
        <taxon>Acanthomorphata</taxon>
        <taxon>Ovalentaria</taxon>
        <taxon>Atherinomorphae</taxon>
        <taxon>Cyprinodontiformes</taxon>
        <taxon>Goodeidae</taxon>
        <taxon>Ilyodon</taxon>
    </lineage>
</organism>
<protein>
    <submittedName>
        <fullName evidence="1">Uncharacterized protein</fullName>
    </submittedName>
</protein>
<gene>
    <name evidence="1" type="ORF">ILYODFUR_013425</name>
</gene>
<reference evidence="1 2" key="1">
    <citation type="submission" date="2021-06" db="EMBL/GenBank/DDBJ databases">
        <authorList>
            <person name="Palmer J.M."/>
        </authorList>
    </citation>
    <scope>NUCLEOTIDE SEQUENCE [LARGE SCALE GENOMIC DNA]</scope>
    <source>
        <strain evidence="2">if_2019</strain>
        <tissue evidence="1">Muscle</tissue>
    </source>
</reference>
<accession>A0ABV0TI99</accession>
<keyword evidence="2" id="KW-1185">Reference proteome</keyword>
<dbReference type="Proteomes" id="UP001482620">
    <property type="component" value="Unassembled WGS sequence"/>
</dbReference>
<dbReference type="EMBL" id="JAHRIQ010035844">
    <property type="protein sequence ID" value="MEQ2232624.1"/>
    <property type="molecule type" value="Genomic_DNA"/>
</dbReference>
<comment type="caution">
    <text evidence="1">The sequence shown here is derived from an EMBL/GenBank/DDBJ whole genome shotgun (WGS) entry which is preliminary data.</text>
</comment>
<sequence>MYFKDTFLPCMTSSENEKKSAKISGGELWSSISLVHVWVEYPEASRCQVHLFKRLYSSINSMLMFTRNTIQEGDGFCVPEMNVFWCEMCESTLEKRQKPKILAGAGRKVSSSPVQ</sequence>